<dbReference type="RefSeq" id="WP_093166967.1">
    <property type="nucleotide sequence ID" value="NZ_FNCN01000001.1"/>
</dbReference>
<dbReference type="Proteomes" id="UP000198923">
    <property type="component" value="Unassembled WGS sequence"/>
</dbReference>
<proteinExistence type="predicted"/>
<dbReference type="OrthoDB" id="4793383at2"/>
<dbReference type="Gene3D" id="3.40.50.300">
    <property type="entry name" value="P-loop containing nucleotide triphosphate hydrolases"/>
    <property type="match status" value="1"/>
</dbReference>
<evidence type="ECO:0000313" key="2">
    <source>
        <dbReference type="EMBL" id="SDF99167.1"/>
    </source>
</evidence>
<organism evidence="2 3">
    <name type="scientific">Sinosporangium album</name>
    <dbReference type="NCBI Taxonomy" id="504805"/>
    <lineage>
        <taxon>Bacteria</taxon>
        <taxon>Bacillati</taxon>
        <taxon>Actinomycetota</taxon>
        <taxon>Actinomycetes</taxon>
        <taxon>Streptosporangiales</taxon>
        <taxon>Streptosporangiaceae</taxon>
        <taxon>Sinosporangium</taxon>
    </lineage>
</organism>
<keyword evidence="3" id="KW-1185">Reference proteome</keyword>
<dbReference type="InterPro" id="IPR027417">
    <property type="entry name" value="P-loop_NTPase"/>
</dbReference>
<reference evidence="2 3" key="1">
    <citation type="submission" date="2016-10" db="EMBL/GenBank/DDBJ databases">
        <authorList>
            <person name="de Groot N.N."/>
        </authorList>
    </citation>
    <scope>NUCLEOTIDE SEQUENCE [LARGE SCALE GENOMIC DNA]</scope>
    <source>
        <strain evidence="2 3">CPCC 201354</strain>
    </source>
</reference>
<accession>A0A1G7QKU8</accession>
<feature type="compositionally biased region" description="Low complexity" evidence="1">
    <location>
        <begin position="352"/>
        <end position="364"/>
    </location>
</feature>
<feature type="compositionally biased region" description="Basic and acidic residues" evidence="1">
    <location>
        <begin position="368"/>
        <end position="378"/>
    </location>
</feature>
<name>A0A1G7QKU8_9ACTN</name>
<evidence type="ECO:0000256" key="1">
    <source>
        <dbReference type="SAM" id="MobiDB-lite"/>
    </source>
</evidence>
<feature type="region of interest" description="Disordered" evidence="1">
    <location>
        <begin position="352"/>
        <end position="378"/>
    </location>
</feature>
<dbReference type="EMBL" id="FNCN01000001">
    <property type="protein sequence ID" value="SDF99167.1"/>
    <property type="molecule type" value="Genomic_DNA"/>
</dbReference>
<sequence length="378" mass="39418">MAPAAPPGRAATADWGPVTWTYTAEDAPEAVRVEAGLATSGPSPWPAHDRVPLRVRSARHTAGLERLEQAAGGLLRRLREEYYRPAPDGAWVRCDRRPPHAAEPGLPRHALAPGEGRWVILHEDGTGAATRAKVGDIALRALVAAELTARGGVTVHASAATDGAGRAVAFLGDPGAGKSTLALHLARTGGGFLSGDRTVLVPGPGGWWAVTSGLLPRFRWGTLDGLGLGDQVRDAVLLRHGDARRRVGDLPRTPAKVVFTPREAEGVLGARTLDCAPLGRLVVLYGTRRDSPAAHALGHRQALAAVREHLLPSDAGCLERPPRDPAHLPPLGHEVTALALAWDPLRHPAGEALAAALGDGPGTAEAPSADHDHPATAP</sequence>
<dbReference type="AlphaFoldDB" id="A0A1G7QKU8"/>
<dbReference type="SUPFAM" id="SSF53795">
    <property type="entry name" value="PEP carboxykinase-like"/>
    <property type="match status" value="1"/>
</dbReference>
<dbReference type="STRING" id="504805.SAMN05421505_10129"/>
<gene>
    <name evidence="2" type="ORF">SAMN05421505_10129</name>
</gene>
<evidence type="ECO:0000313" key="3">
    <source>
        <dbReference type="Proteomes" id="UP000198923"/>
    </source>
</evidence>
<protein>
    <submittedName>
        <fullName evidence="2">Uncharacterized protein</fullName>
    </submittedName>
</protein>